<dbReference type="SUPFAM" id="SSF55729">
    <property type="entry name" value="Acyl-CoA N-acyltransferases (Nat)"/>
    <property type="match status" value="1"/>
</dbReference>
<keyword evidence="2" id="KW-0012">Acyltransferase</keyword>
<dbReference type="Proteomes" id="UP001629244">
    <property type="component" value="Unassembled WGS sequence"/>
</dbReference>
<evidence type="ECO:0000256" key="1">
    <source>
        <dbReference type="ARBA" id="ARBA00022679"/>
    </source>
</evidence>
<dbReference type="RefSeq" id="WP_408079911.1">
    <property type="nucleotide sequence ID" value="NZ_JBELQC010000003.1"/>
</dbReference>
<dbReference type="InterPro" id="IPR050832">
    <property type="entry name" value="Bact_Acetyltransf"/>
</dbReference>
<proteinExistence type="predicted"/>
<evidence type="ECO:0000256" key="2">
    <source>
        <dbReference type="ARBA" id="ARBA00023315"/>
    </source>
</evidence>
<dbReference type="CDD" id="cd04301">
    <property type="entry name" value="NAT_SF"/>
    <property type="match status" value="1"/>
</dbReference>
<reference evidence="4 5" key="1">
    <citation type="submission" date="2024-06" db="EMBL/GenBank/DDBJ databases">
        <authorList>
            <person name="Kaempfer P."/>
            <person name="Viver T."/>
        </authorList>
    </citation>
    <scope>NUCLEOTIDE SEQUENCE [LARGE SCALE GENOMIC DNA]</scope>
    <source>
        <strain evidence="4 5">ST-64</strain>
    </source>
</reference>
<dbReference type="PANTHER" id="PTHR43877:SF5">
    <property type="entry name" value="BLL8307 PROTEIN"/>
    <property type="match status" value="1"/>
</dbReference>
<dbReference type="Gene3D" id="3.40.630.30">
    <property type="match status" value="1"/>
</dbReference>
<keyword evidence="5" id="KW-1185">Reference proteome</keyword>
<evidence type="ECO:0000313" key="5">
    <source>
        <dbReference type="Proteomes" id="UP001629244"/>
    </source>
</evidence>
<keyword evidence="1" id="KW-0808">Transferase</keyword>
<gene>
    <name evidence="4" type="ORF">ABS767_15305</name>
</gene>
<comment type="caution">
    <text evidence="4">The sequence shown here is derived from an EMBL/GenBank/DDBJ whole genome shotgun (WGS) entry which is preliminary data.</text>
</comment>
<dbReference type="Pfam" id="PF00583">
    <property type="entry name" value="Acetyltransf_1"/>
    <property type="match status" value="1"/>
</dbReference>
<name>A0ABW8YQX6_9SPHN</name>
<evidence type="ECO:0000259" key="3">
    <source>
        <dbReference type="PROSITE" id="PS51186"/>
    </source>
</evidence>
<evidence type="ECO:0000313" key="4">
    <source>
        <dbReference type="EMBL" id="MFL9842337.1"/>
    </source>
</evidence>
<dbReference type="EMBL" id="JBELQC010000003">
    <property type="protein sequence ID" value="MFL9842337.1"/>
    <property type="molecule type" value="Genomic_DNA"/>
</dbReference>
<dbReference type="PANTHER" id="PTHR43877">
    <property type="entry name" value="AMINOALKYLPHOSPHONATE N-ACETYLTRANSFERASE-RELATED-RELATED"/>
    <property type="match status" value="1"/>
</dbReference>
<dbReference type="PROSITE" id="PS51186">
    <property type="entry name" value="GNAT"/>
    <property type="match status" value="1"/>
</dbReference>
<dbReference type="InterPro" id="IPR000182">
    <property type="entry name" value="GNAT_dom"/>
</dbReference>
<organism evidence="4 5">
    <name type="scientific">Sphingomonas plantiphila</name>
    <dbReference type="NCBI Taxonomy" id="3163295"/>
    <lineage>
        <taxon>Bacteria</taxon>
        <taxon>Pseudomonadati</taxon>
        <taxon>Pseudomonadota</taxon>
        <taxon>Alphaproteobacteria</taxon>
        <taxon>Sphingomonadales</taxon>
        <taxon>Sphingomonadaceae</taxon>
        <taxon>Sphingomonas</taxon>
    </lineage>
</organism>
<feature type="domain" description="N-acetyltransferase" evidence="3">
    <location>
        <begin position="1"/>
        <end position="152"/>
    </location>
</feature>
<sequence>MLVRAGDLDDPQVVALLELHAREMSDHSPPGTCHFLDLAGLKTPDITFLSAWEGDTLLAVGALKALDAQSGEVKSMRTAPAARGRGAGFAILDHIVVIARERGYRALRLETGTGPLFEAAHALYRRYGFAPCPPFADYIETDFNRFYALDLIDA</sequence>
<protein>
    <submittedName>
        <fullName evidence="4">GNAT family N-acetyltransferase</fullName>
    </submittedName>
</protein>
<dbReference type="InterPro" id="IPR016181">
    <property type="entry name" value="Acyl_CoA_acyltransferase"/>
</dbReference>
<accession>A0ABW8YQX6</accession>